<gene>
    <name evidence="2" type="ORF">PDE001_LOCUS8974</name>
</gene>
<dbReference type="CDD" id="cd00885">
    <property type="entry name" value="cinA"/>
    <property type="match status" value="1"/>
</dbReference>
<dbReference type="AlphaFoldDB" id="A0AAV0V7E2"/>
<dbReference type="PANTHER" id="PTHR13939">
    <property type="entry name" value="NICOTINAMIDE-NUCLEOTIDE AMIDOHYDROLASE PNCC"/>
    <property type="match status" value="1"/>
</dbReference>
<protein>
    <recommendedName>
        <fullName evidence="1">MoaB/Mog domain-containing protein</fullName>
    </recommendedName>
</protein>
<dbReference type="InterPro" id="IPR056596">
    <property type="entry name" value="FLAD1_M"/>
</dbReference>
<dbReference type="InterPro" id="IPR001453">
    <property type="entry name" value="MoaB/Mog_dom"/>
</dbReference>
<dbReference type="PANTHER" id="PTHR13939:SF0">
    <property type="entry name" value="NMN AMIDOHYDROLASE-LIKE PROTEIN YFAY"/>
    <property type="match status" value="1"/>
</dbReference>
<name>A0AAV0V7E2_9STRA</name>
<dbReference type="Pfam" id="PF00994">
    <property type="entry name" value="MoCF_biosynth"/>
    <property type="match status" value="1"/>
</dbReference>
<evidence type="ECO:0000313" key="3">
    <source>
        <dbReference type="Proteomes" id="UP001162029"/>
    </source>
</evidence>
<accession>A0AAV0V7E2</accession>
<sequence length="294" mass="32653">MIFRVFGSFLCSLRLPLHHQRRLITCPPIAPTHSRLICKSPPCAAVCVIADEVLTGKTIDTNSHWISKFMFNRGIDLKRIVVIPDNEEVIVSTVKELSQMVGLNGYVITTGGIGPTHDDITYQSVAKAFSRGLEFHESTLRELETAMTDQAQEMTEGRKRMALLPTGCKTFSTEFWTPIAVVENVFILPGIPSMVRSMLTSNEEHFVGVPIFCAIVKTLKLEGDLAARLTAVQVAHPNVAIGSYVNLTKDETGVRDMSYNTRITIEGRDKTEIEEVSAEIAKLFNSERELLADK</sequence>
<proteinExistence type="predicted"/>
<dbReference type="InterPro" id="IPR050101">
    <property type="entry name" value="CinA"/>
</dbReference>
<comment type="caution">
    <text evidence="2">The sequence shown here is derived from an EMBL/GenBank/DDBJ whole genome shotgun (WGS) entry which is preliminary data.</text>
</comment>
<evidence type="ECO:0000313" key="2">
    <source>
        <dbReference type="EMBL" id="CAI5743785.1"/>
    </source>
</evidence>
<dbReference type="Gene3D" id="3.40.980.10">
    <property type="entry name" value="MoaB/Mog-like domain"/>
    <property type="match status" value="1"/>
</dbReference>
<dbReference type="Proteomes" id="UP001162029">
    <property type="component" value="Unassembled WGS sequence"/>
</dbReference>
<feature type="domain" description="MoaB/Mog" evidence="1">
    <location>
        <begin position="45"/>
        <end position="209"/>
    </location>
</feature>
<dbReference type="SMART" id="SM00852">
    <property type="entry name" value="MoCF_biosynth"/>
    <property type="match status" value="1"/>
</dbReference>
<dbReference type="SUPFAM" id="SSF53218">
    <property type="entry name" value="Molybdenum cofactor biosynthesis proteins"/>
    <property type="match status" value="1"/>
</dbReference>
<evidence type="ECO:0000259" key="1">
    <source>
        <dbReference type="SMART" id="SM00852"/>
    </source>
</evidence>
<dbReference type="InterPro" id="IPR036425">
    <property type="entry name" value="MoaB/Mog-like_dom_sf"/>
</dbReference>
<dbReference type="Pfam" id="PF24102">
    <property type="entry name" value="FLAD1_M"/>
    <property type="match status" value="1"/>
</dbReference>
<keyword evidence="3" id="KW-1185">Reference proteome</keyword>
<organism evidence="2 3">
    <name type="scientific">Peronospora destructor</name>
    <dbReference type="NCBI Taxonomy" id="86335"/>
    <lineage>
        <taxon>Eukaryota</taxon>
        <taxon>Sar</taxon>
        <taxon>Stramenopiles</taxon>
        <taxon>Oomycota</taxon>
        <taxon>Peronosporomycetes</taxon>
        <taxon>Peronosporales</taxon>
        <taxon>Peronosporaceae</taxon>
        <taxon>Peronospora</taxon>
    </lineage>
</organism>
<dbReference type="EMBL" id="CANTFM010001931">
    <property type="protein sequence ID" value="CAI5743785.1"/>
    <property type="molecule type" value="Genomic_DNA"/>
</dbReference>
<reference evidence="2" key="1">
    <citation type="submission" date="2022-12" db="EMBL/GenBank/DDBJ databases">
        <authorList>
            <person name="Webb A."/>
        </authorList>
    </citation>
    <scope>NUCLEOTIDE SEQUENCE</scope>
    <source>
        <strain evidence="2">Pd1</strain>
    </source>
</reference>